<dbReference type="PANTHER" id="PTHR43477:SF1">
    <property type="entry name" value="DIHYDROANTICAPSIN 7-DEHYDROGENASE"/>
    <property type="match status" value="1"/>
</dbReference>
<dbReference type="Pfam" id="PF23441">
    <property type="entry name" value="SDR"/>
    <property type="match status" value="1"/>
</dbReference>
<dbReference type="EMBL" id="NBII01000001">
    <property type="protein sequence ID" value="PAV24087.1"/>
    <property type="molecule type" value="Genomic_DNA"/>
</dbReference>
<dbReference type="GO" id="GO:0016491">
    <property type="term" value="F:oxidoreductase activity"/>
    <property type="evidence" value="ECO:0007669"/>
    <property type="project" value="UniProtKB-KW"/>
</dbReference>
<evidence type="ECO:0000313" key="5">
    <source>
        <dbReference type="Proteomes" id="UP000217199"/>
    </source>
</evidence>
<organism evidence="4 5">
    <name type="scientific">Pyrrhoderma noxium</name>
    <dbReference type="NCBI Taxonomy" id="2282107"/>
    <lineage>
        <taxon>Eukaryota</taxon>
        <taxon>Fungi</taxon>
        <taxon>Dikarya</taxon>
        <taxon>Basidiomycota</taxon>
        <taxon>Agaricomycotina</taxon>
        <taxon>Agaricomycetes</taxon>
        <taxon>Hymenochaetales</taxon>
        <taxon>Hymenochaetaceae</taxon>
        <taxon>Pyrrhoderma</taxon>
    </lineage>
</organism>
<name>A0A286UWV9_9AGAM</name>
<evidence type="ECO:0000313" key="4">
    <source>
        <dbReference type="EMBL" id="PAV24087.1"/>
    </source>
</evidence>
<dbReference type="InterPro" id="IPR051122">
    <property type="entry name" value="SDR_DHRS6-like"/>
</dbReference>
<keyword evidence="2" id="KW-0521">NADP</keyword>
<evidence type="ECO:0000256" key="2">
    <source>
        <dbReference type="ARBA" id="ARBA00022857"/>
    </source>
</evidence>
<dbReference type="SUPFAM" id="SSF51735">
    <property type="entry name" value="NAD(P)-binding Rossmann-fold domains"/>
    <property type="match status" value="1"/>
</dbReference>
<evidence type="ECO:0000256" key="3">
    <source>
        <dbReference type="ARBA" id="ARBA00023002"/>
    </source>
</evidence>
<keyword evidence="3" id="KW-0560">Oxidoreductase</keyword>
<dbReference type="AlphaFoldDB" id="A0A286UWV9"/>
<comment type="caution">
    <text evidence="4">The sequence shown here is derived from an EMBL/GenBank/DDBJ whole genome shotgun (WGS) entry which is preliminary data.</text>
</comment>
<dbReference type="InterPro" id="IPR057571">
    <property type="entry name" value="SDR_PhqE-like"/>
</dbReference>
<dbReference type="PRINTS" id="PR00081">
    <property type="entry name" value="GDHRDH"/>
</dbReference>
<dbReference type="Gene3D" id="3.40.50.720">
    <property type="entry name" value="NAD(P)-binding Rossmann-like Domain"/>
    <property type="match status" value="1"/>
</dbReference>
<comment type="similarity">
    <text evidence="1">Belongs to the short-chain dehydrogenases/reductases (SDR) family.</text>
</comment>
<dbReference type="InterPro" id="IPR036291">
    <property type="entry name" value="NAD(P)-bd_dom_sf"/>
</dbReference>
<dbReference type="STRING" id="2282107.A0A286UWV9"/>
<dbReference type="OrthoDB" id="294295at2759"/>
<accession>A0A286UWV9</accession>
<dbReference type="InParanoid" id="A0A286UWV9"/>
<proteinExistence type="inferred from homology"/>
<keyword evidence="5" id="KW-1185">Reference proteome</keyword>
<dbReference type="InterPro" id="IPR002347">
    <property type="entry name" value="SDR_fam"/>
</dbReference>
<dbReference type="PANTHER" id="PTHR43477">
    <property type="entry name" value="DIHYDROANTICAPSIN 7-DEHYDROGENASE"/>
    <property type="match status" value="1"/>
</dbReference>
<evidence type="ECO:0000256" key="1">
    <source>
        <dbReference type="ARBA" id="ARBA00006484"/>
    </source>
</evidence>
<gene>
    <name evidence="4" type="ORF">PNOK_0115500</name>
</gene>
<dbReference type="Proteomes" id="UP000217199">
    <property type="component" value="Unassembled WGS sequence"/>
</dbReference>
<reference evidence="4 5" key="1">
    <citation type="journal article" date="2017" name="Mol. Ecol.">
        <title>Comparative and population genomic landscape of Phellinus noxius: A hypervariable fungus causing root rot in trees.</title>
        <authorList>
            <person name="Chung C.L."/>
            <person name="Lee T.J."/>
            <person name="Akiba M."/>
            <person name="Lee H.H."/>
            <person name="Kuo T.H."/>
            <person name="Liu D."/>
            <person name="Ke H.M."/>
            <person name="Yokoi T."/>
            <person name="Roa M.B."/>
            <person name="Lu M.J."/>
            <person name="Chang Y.Y."/>
            <person name="Ann P.J."/>
            <person name="Tsai J.N."/>
            <person name="Chen C.Y."/>
            <person name="Tzean S.S."/>
            <person name="Ota Y."/>
            <person name="Hattori T."/>
            <person name="Sahashi N."/>
            <person name="Liou R.F."/>
            <person name="Kikuchi T."/>
            <person name="Tsai I.J."/>
        </authorList>
    </citation>
    <scope>NUCLEOTIDE SEQUENCE [LARGE SCALE GENOMIC DNA]</scope>
    <source>
        <strain evidence="4 5">FFPRI411160</strain>
    </source>
</reference>
<sequence length="253" mass="27289">MTTLANKKILIIGGSSGIGYGVAKAALLSRASHVIIASSSQERVTNAIARLNEDVEIASRERGLATGGILTGEVVDARNSVAVEEFMNRVGEVDHLIWSSGDGLRLGFPNINLEENRDLFDVQFWGAITAVQAAKIRSGGSITLTVGTVVVRPGQSWSMVAGLMGAVDSLARGLAIDLAPIRVNTISPGVVKTELWDSMPEDKRSEFYKNITEKLLVRHVADPDEIAEAYLFLMKCPYITGQRIEVDGGYKFV</sequence>
<protein>
    <submittedName>
        <fullName evidence="4">Short-chain dehydrogenase reductase</fullName>
    </submittedName>
</protein>